<organism evidence="1 3">
    <name type="scientific">Didymodactylos carnosus</name>
    <dbReference type="NCBI Taxonomy" id="1234261"/>
    <lineage>
        <taxon>Eukaryota</taxon>
        <taxon>Metazoa</taxon>
        <taxon>Spiralia</taxon>
        <taxon>Gnathifera</taxon>
        <taxon>Rotifera</taxon>
        <taxon>Eurotatoria</taxon>
        <taxon>Bdelloidea</taxon>
        <taxon>Philodinida</taxon>
        <taxon>Philodinidae</taxon>
        <taxon>Didymodactylos</taxon>
    </lineage>
</organism>
<dbReference type="AlphaFoldDB" id="A0A8S2G2M7"/>
<dbReference type="EMBL" id="CAJNOK010053549">
    <property type="protein sequence ID" value="CAF1612406.1"/>
    <property type="molecule type" value="Genomic_DNA"/>
</dbReference>
<dbReference type="EMBL" id="CAJOBA010077895">
    <property type="protein sequence ID" value="CAF4427073.1"/>
    <property type="molecule type" value="Genomic_DNA"/>
</dbReference>
<evidence type="ECO:0000313" key="1">
    <source>
        <dbReference type="EMBL" id="CAF1612406.1"/>
    </source>
</evidence>
<name>A0A8S2G2M7_9BILA</name>
<evidence type="ECO:0000313" key="3">
    <source>
        <dbReference type="Proteomes" id="UP000677228"/>
    </source>
</evidence>
<proteinExistence type="predicted"/>
<dbReference type="Proteomes" id="UP000682733">
    <property type="component" value="Unassembled WGS sequence"/>
</dbReference>
<feature type="non-terminal residue" evidence="1">
    <location>
        <position position="1"/>
    </location>
</feature>
<reference evidence="1" key="1">
    <citation type="submission" date="2021-02" db="EMBL/GenBank/DDBJ databases">
        <authorList>
            <person name="Nowell W R."/>
        </authorList>
    </citation>
    <scope>NUCLEOTIDE SEQUENCE</scope>
</reference>
<dbReference type="Proteomes" id="UP000677228">
    <property type="component" value="Unassembled WGS sequence"/>
</dbReference>
<comment type="caution">
    <text evidence="1">The sequence shown here is derived from an EMBL/GenBank/DDBJ whole genome shotgun (WGS) entry which is preliminary data.</text>
</comment>
<evidence type="ECO:0000313" key="2">
    <source>
        <dbReference type="EMBL" id="CAF4427073.1"/>
    </source>
</evidence>
<accession>A0A8S2G2M7</accession>
<sequence length="40" mass="4607">PLVDYLSPNSEEVHVDIEFQNNHLVINRNDLSLIIFRVGS</sequence>
<protein>
    <submittedName>
        <fullName evidence="1">Uncharacterized protein</fullName>
    </submittedName>
</protein>
<gene>
    <name evidence="1" type="ORF">OVA965_LOCUS42719</name>
    <name evidence="2" type="ORF">TMI583_LOCUS44718</name>
</gene>